<dbReference type="GO" id="GO:0050661">
    <property type="term" value="F:NADP binding"/>
    <property type="evidence" value="ECO:0007669"/>
    <property type="project" value="InterPro"/>
</dbReference>
<dbReference type="InterPro" id="IPR041121">
    <property type="entry name" value="SDH_C"/>
</dbReference>
<evidence type="ECO:0000256" key="8">
    <source>
        <dbReference type="HAMAP-Rule" id="MF_00222"/>
    </source>
</evidence>
<dbReference type="InterPro" id="IPR011342">
    <property type="entry name" value="Shikimate_DH"/>
</dbReference>
<proteinExistence type="inferred from homology"/>
<comment type="similarity">
    <text evidence="8">Belongs to the shikimate dehydrogenase family.</text>
</comment>
<keyword evidence="4 8" id="KW-0521">NADP</keyword>
<dbReference type="SUPFAM" id="SSF53223">
    <property type="entry name" value="Aminoacid dehydrogenase-like, N-terminal domain"/>
    <property type="match status" value="1"/>
</dbReference>
<comment type="pathway">
    <text evidence="1 8">Metabolic intermediate biosynthesis; chorismate biosynthesis; chorismate from D-erythrose 4-phosphate and phosphoenolpyruvate: step 4/7.</text>
</comment>
<dbReference type="AlphaFoldDB" id="A0A974AIX6"/>
<evidence type="ECO:0000256" key="5">
    <source>
        <dbReference type="ARBA" id="ARBA00023002"/>
    </source>
</evidence>
<feature type="binding site" evidence="8">
    <location>
        <position position="95"/>
    </location>
    <ligand>
        <name>shikimate</name>
        <dbReference type="ChEBI" id="CHEBI:36208"/>
    </ligand>
</feature>
<dbReference type="HAMAP" id="MF_00222">
    <property type="entry name" value="Shikimate_DH_AroE"/>
    <property type="match status" value="1"/>
</dbReference>
<feature type="binding site" evidence="8">
    <location>
        <position position="254"/>
    </location>
    <ligand>
        <name>shikimate</name>
        <dbReference type="ChEBI" id="CHEBI:36208"/>
    </ligand>
</feature>
<dbReference type="EMBL" id="JABWSX010000001">
    <property type="protein sequence ID" value="NVL10168.1"/>
    <property type="molecule type" value="Genomic_DNA"/>
</dbReference>
<feature type="domain" description="SDH C-terminal" evidence="11">
    <location>
        <begin position="247"/>
        <end position="267"/>
    </location>
</feature>
<comment type="caution">
    <text evidence="12">The sequence shown here is derived from an EMBL/GenBank/DDBJ whole genome shotgun (WGS) entry which is preliminary data.</text>
</comment>
<evidence type="ECO:0000313" key="12">
    <source>
        <dbReference type="EMBL" id="NVL10168.1"/>
    </source>
</evidence>
<dbReference type="GO" id="GO:0008652">
    <property type="term" value="P:amino acid biosynthetic process"/>
    <property type="evidence" value="ECO:0007669"/>
    <property type="project" value="UniProtKB-KW"/>
</dbReference>
<feature type="binding site" evidence="8">
    <location>
        <position position="224"/>
    </location>
    <ligand>
        <name>NADP(+)</name>
        <dbReference type="ChEBI" id="CHEBI:58349"/>
    </ligand>
</feature>
<feature type="binding site" evidence="8">
    <location>
        <begin position="135"/>
        <end position="139"/>
    </location>
    <ligand>
        <name>NADP(+)</name>
        <dbReference type="ChEBI" id="CHEBI:58349"/>
    </ligand>
</feature>
<dbReference type="Pfam" id="PF18317">
    <property type="entry name" value="SDH_C"/>
    <property type="match status" value="1"/>
</dbReference>
<dbReference type="CDD" id="cd01065">
    <property type="entry name" value="NAD_bind_Shikimate_DH"/>
    <property type="match status" value="1"/>
</dbReference>
<evidence type="ECO:0000256" key="4">
    <source>
        <dbReference type="ARBA" id="ARBA00022857"/>
    </source>
</evidence>
<feature type="active site" description="Proton acceptor" evidence="8">
    <location>
        <position position="75"/>
    </location>
</feature>
<feature type="binding site" evidence="8">
    <location>
        <position position="247"/>
    </location>
    <ligand>
        <name>NADP(+)</name>
        <dbReference type="ChEBI" id="CHEBI:58349"/>
    </ligand>
</feature>
<dbReference type="InterPro" id="IPR006151">
    <property type="entry name" value="Shikm_DH/Glu-tRNA_Rdtase"/>
</dbReference>
<feature type="binding site" evidence="8">
    <location>
        <position position="71"/>
    </location>
    <ligand>
        <name>shikimate</name>
        <dbReference type="ChEBI" id="CHEBI:36208"/>
    </ligand>
</feature>
<feature type="domain" description="Shikimate dehydrogenase substrate binding N-terminal" evidence="10">
    <location>
        <begin position="16"/>
        <end position="97"/>
    </location>
</feature>
<feature type="binding site" evidence="8">
    <location>
        <position position="86"/>
    </location>
    <ligand>
        <name>NADP(+)</name>
        <dbReference type="ChEBI" id="CHEBI:58349"/>
    </ligand>
</feature>
<dbReference type="Pfam" id="PF08501">
    <property type="entry name" value="Shikimate_dh_N"/>
    <property type="match status" value="1"/>
</dbReference>
<evidence type="ECO:0000256" key="1">
    <source>
        <dbReference type="ARBA" id="ARBA00004871"/>
    </source>
</evidence>
<dbReference type="InterPro" id="IPR013708">
    <property type="entry name" value="Shikimate_DH-bd_N"/>
</dbReference>
<comment type="catalytic activity">
    <reaction evidence="7 8">
        <text>shikimate + NADP(+) = 3-dehydroshikimate + NADPH + H(+)</text>
        <dbReference type="Rhea" id="RHEA:17737"/>
        <dbReference type="ChEBI" id="CHEBI:15378"/>
        <dbReference type="ChEBI" id="CHEBI:16630"/>
        <dbReference type="ChEBI" id="CHEBI:36208"/>
        <dbReference type="ChEBI" id="CHEBI:57783"/>
        <dbReference type="ChEBI" id="CHEBI:58349"/>
        <dbReference type="EC" id="1.1.1.25"/>
    </reaction>
</comment>
<comment type="subunit">
    <text evidence="8">Homodimer.</text>
</comment>
<keyword evidence="3 8" id="KW-0028">Amino-acid biosynthesis</keyword>
<evidence type="ECO:0000259" key="9">
    <source>
        <dbReference type="Pfam" id="PF01488"/>
    </source>
</evidence>
<dbReference type="Pfam" id="PF01488">
    <property type="entry name" value="Shikimate_DH"/>
    <property type="match status" value="1"/>
</dbReference>
<dbReference type="RefSeq" id="WP_176533476.1">
    <property type="nucleotide sequence ID" value="NZ_CP088022.1"/>
</dbReference>
<reference evidence="12" key="1">
    <citation type="submission" date="2020-06" db="EMBL/GenBank/DDBJ databases">
        <title>Whole Genome Sequence of Bradyrhizobium sp. Strain 66S1MB.</title>
        <authorList>
            <person name="Bromfield E."/>
            <person name="Cloutier S."/>
        </authorList>
    </citation>
    <scope>NUCLEOTIDE SEQUENCE</scope>
    <source>
        <strain evidence="12">66S1MB</strain>
    </source>
</reference>
<feature type="domain" description="Quinate/shikimate 5-dehydrogenase/glutamyl-tRNA reductase" evidence="9">
    <location>
        <begin position="128"/>
        <end position="199"/>
    </location>
</feature>
<gene>
    <name evidence="8" type="primary">aroE</name>
    <name evidence="12" type="ORF">HU230_31120</name>
</gene>
<evidence type="ECO:0000256" key="2">
    <source>
        <dbReference type="ARBA" id="ARBA00012962"/>
    </source>
</evidence>
<dbReference type="NCBIfam" id="NF001312">
    <property type="entry name" value="PRK00258.1-4"/>
    <property type="match status" value="1"/>
</dbReference>
<dbReference type="InterPro" id="IPR046346">
    <property type="entry name" value="Aminoacid_DH-like_N_sf"/>
</dbReference>
<dbReference type="EC" id="1.1.1.25" evidence="2 8"/>
<dbReference type="NCBIfam" id="TIGR00507">
    <property type="entry name" value="aroE"/>
    <property type="match status" value="1"/>
</dbReference>
<evidence type="ECO:0000256" key="3">
    <source>
        <dbReference type="ARBA" id="ARBA00022605"/>
    </source>
</evidence>
<evidence type="ECO:0000259" key="10">
    <source>
        <dbReference type="Pfam" id="PF08501"/>
    </source>
</evidence>
<name>A0A974AIX6_9BRAD</name>
<feature type="binding site" evidence="8">
    <location>
        <position position="226"/>
    </location>
    <ligand>
        <name>shikimate</name>
        <dbReference type="ChEBI" id="CHEBI:36208"/>
    </ligand>
</feature>
<sequence length="284" mass="30550">MTSQGNTQSKTRAACLIGWPAAHSRSPLIHHYWLRTLGIEGGYVIEAVPPEDFKDFLFRLSLRGFVGANVTLPHKERALALSAPDERARAVGAANTLWFADGELRSTNTDVEGFINNLDARAPGWDNTEDALVLGAGGAARAVVFGLIERGIARVHLVNRTIDRARALAEQFGARVHPATWDTVGELLPRAGLLVNTTSLGMHGQPALEIDVALLPQSAVVSDLVYVPLVTPLLAAAAARGLKTADGLGMLLHQAVRGFELWFGQRPHVTPELRALVEADLTKT</sequence>
<dbReference type="InterPro" id="IPR022893">
    <property type="entry name" value="Shikimate_DH_fam"/>
</dbReference>
<dbReference type="PANTHER" id="PTHR21089:SF1">
    <property type="entry name" value="BIFUNCTIONAL 3-DEHYDROQUINATE DEHYDRATASE_SHIKIMATE DEHYDROGENASE, CHLOROPLASTIC"/>
    <property type="match status" value="1"/>
</dbReference>
<dbReference type="PANTHER" id="PTHR21089">
    <property type="entry name" value="SHIKIMATE DEHYDROGENASE"/>
    <property type="match status" value="1"/>
</dbReference>
<feature type="binding site" evidence="8">
    <location>
        <begin position="159"/>
        <end position="164"/>
    </location>
    <ligand>
        <name>NADP(+)</name>
        <dbReference type="ChEBI" id="CHEBI:58349"/>
    </ligand>
</feature>
<dbReference type="GO" id="GO:0019632">
    <property type="term" value="P:shikimate metabolic process"/>
    <property type="evidence" value="ECO:0007669"/>
    <property type="project" value="InterPro"/>
</dbReference>
<dbReference type="GO" id="GO:0009073">
    <property type="term" value="P:aromatic amino acid family biosynthetic process"/>
    <property type="evidence" value="ECO:0007669"/>
    <property type="project" value="UniProtKB-KW"/>
</dbReference>
<dbReference type="GO" id="GO:0004764">
    <property type="term" value="F:shikimate 3-dehydrogenase (NADP+) activity"/>
    <property type="evidence" value="ECO:0007669"/>
    <property type="project" value="UniProtKB-UniRule"/>
</dbReference>
<feature type="binding site" evidence="8">
    <location>
        <begin position="24"/>
        <end position="26"/>
    </location>
    <ligand>
        <name>shikimate</name>
        <dbReference type="ChEBI" id="CHEBI:36208"/>
    </ligand>
</feature>
<comment type="function">
    <text evidence="8">Involved in the biosynthesis of the chorismate, which leads to the biosynthesis of aromatic amino acids. Catalyzes the reversible NADPH linked reduction of 3-dehydroshikimate (DHSA) to yield shikimate (SA).</text>
</comment>
<evidence type="ECO:0000259" key="11">
    <source>
        <dbReference type="Pfam" id="PF18317"/>
    </source>
</evidence>
<accession>A0A974AIX6</accession>
<protein>
    <recommendedName>
        <fullName evidence="2 8">Shikimate dehydrogenase (NADP(+))</fullName>
        <shortName evidence="8">SDH</shortName>
        <ecNumber evidence="2 8">1.1.1.25</ecNumber>
    </recommendedName>
</protein>
<dbReference type="Gene3D" id="3.40.50.10860">
    <property type="entry name" value="Leucine Dehydrogenase, chain A, domain 1"/>
    <property type="match status" value="1"/>
</dbReference>
<keyword evidence="5 8" id="KW-0560">Oxidoreductase</keyword>
<dbReference type="SUPFAM" id="SSF51735">
    <property type="entry name" value="NAD(P)-binding Rossmann-fold domains"/>
    <property type="match status" value="1"/>
</dbReference>
<feature type="binding site" evidence="8">
    <location>
        <position position="110"/>
    </location>
    <ligand>
        <name>shikimate</name>
        <dbReference type="ChEBI" id="CHEBI:36208"/>
    </ligand>
</feature>
<dbReference type="GO" id="GO:0005829">
    <property type="term" value="C:cytosol"/>
    <property type="evidence" value="ECO:0007669"/>
    <property type="project" value="TreeGrafter"/>
</dbReference>
<dbReference type="GO" id="GO:0009423">
    <property type="term" value="P:chorismate biosynthetic process"/>
    <property type="evidence" value="ECO:0007669"/>
    <property type="project" value="UniProtKB-UniRule"/>
</dbReference>
<evidence type="ECO:0000256" key="7">
    <source>
        <dbReference type="ARBA" id="ARBA00049442"/>
    </source>
</evidence>
<evidence type="ECO:0000256" key="6">
    <source>
        <dbReference type="ARBA" id="ARBA00023141"/>
    </source>
</evidence>
<dbReference type="InterPro" id="IPR036291">
    <property type="entry name" value="NAD(P)-bd_dom_sf"/>
</dbReference>
<keyword evidence="6 8" id="KW-0057">Aromatic amino acid biosynthesis</keyword>
<organism evidence="12">
    <name type="scientific">Bradyrhizobium quebecense</name>
    <dbReference type="NCBI Taxonomy" id="2748629"/>
    <lineage>
        <taxon>Bacteria</taxon>
        <taxon>Pseudomonadati</taxon>
        <taxon>Pseudomonadota</taxon>
        <taxon>Alphaproteobacteria</taxon>
        <taxon>Hyphomicrobiales</taxon>
        <taxon>Nitrobacteraceae</taxon>
        <taxon>Bradyrhizobium</taxon>
    </lineage>
</organism>
<dbReference type="Gene3D" id="3.40.50.720">
    <property type="entry name" value="NAD(P)-binding Rossmann-like Domain"/>
    <property type="match status" value="1"/>
</dbReference>